<feature type="domain" description="HNH nuclease" evidence="1">
    <location>
        <begin position="97"/>
        <end position="137"/>
    </location>
</feature>
<dbReference type="InterPro" id="IPR044930">
    <property type="entry name" value="Homing_endonuclease_His-Me"/>
</dbReference>
<gene>
    <name evidence="2" type="ORF">BN000_02944</name>
</gene>
<sequence length="230" mass="27095">MSEQSKKELTKEEIQQIRKRYATEKCDYKQLAEEFGVSKNKIKEVLKGIVKLKLTVLQRFNEKWSEDENGCHIWNACTDKDGYGKFKMDGKPMRANRVSYQQHKGEIPKGLIVRHTCDNPACVNPDHLILGTQKQNNDDKVERFRDRRKYSAIDCLEMLFRSQINVSEDSIMKSFRITKDTLKRKLKDMAKTADDPAEDKVFYYRGRAMFEEKQSEQEPFNPVQIDWVIE</sequence>
<protein>
    <recommendedName>
        <fullName evidence="1">HNH nuclease domain-containing protein</fullName>
    </recommendedName>
</protein>
<evidence type="ECO:0000313" key="3">
    <source>
        <dbReference type="Proteomes" id="UP000199087"/>
    </source>
</evidence>
<organism evidence="2 3">
    <name type="scientific">Neobacillus massiliamazoniensis</name>
    <dbReference type="NCBI Taxonomy" id="1499688"/>
    <lineage>
        <taxon>Bacteria</taxon>
        <taxon>Bacillati</taxon>
        <taxon>Bacillota</taxon>
        <taxon>Bacilli</taxon>
        <taxon>Bacillales</taxon>
        <taxon>Bacillaceae</taxon>
        <taxon>Neobacillus</taxon>
    </lineage>
</organism>
<dbReference type="Proteomes" id="UP000199087">
    <property type="component" value="Unassembled WGS sequence"/>
</dbReference>
<dbReference type="GO" id="GO:0004519">
    <property type="term" value="F:endonuclease activity"/>
    <property type="evidence" value="ECO:0007669"/>
    <property type="project" value="InterPro"/>
</dbReference>
<evidence type="ECO:0000259" key="1">
    <source>
        <dbReference type="Pfam" id="PF13392"/>
    </source>
</evidence>
<dbReference type="EMBL" id="CVRB01000003">
    <property type="protein sequence ID" value="CRK82989.1"/>
    <property type="molecule type" value="Genomic_DNA"/>
</dbReference>
<dbReference type="Gene3D" id="3.90.75.10">
    <property type="entry name" value="Homing Intron 3 (I-ppo) Encoded Endonuclease, Chain A"/>
    <property type="match status" value="1"/>
</dbReference>
<evidence type="ECO:0000313" key="2">
    <source>
        <dbReference type="EMBL" id="CRK82989.1"/>
    </source>
</evidence>
<reference evidence="3" key="1">
    <citation type="submission" date="2015-05" db="EMBL/GenBank/DDBJ databases">
        <authorList>
            <person name="Urmite Genomes"/>
        </authorList>
    </citation>
    <scope>NUCLEOTIDE SEQUENCE [LARGE SCALE GENOMIC DNA]</scope>
    <source>
        <strain evidence="3">LF1</strain>
    </source>
</reference>
<name>A0A0U1NY79_9BACI</name>
<dbReference type="InterPro" id="IPR003615">
    <property type="entry name" value="HNH_nuc"/>
</dbReference>
<proteinExistence type="predicted"/>
<accession>A0A0U1NY79</accession>
<dbReference type="AlphaFoldDB" id="A0A0U1NY79"/>
<keyword evidence="3" id="KW-1185">Reference proteome</keyword>
<dbReference type="InterPro" id="IPR044925">
    <property type="entry name" value="His-Me_finger_sf"/>
</dbReference>
<dbReference type="Pfam" id="PF13392">
    <property type="entry name" value="HNH_3"/>
    <property type="match status" value="1"/>
</dbReference>
<dbReference type="STRING" id="1499688.BN000_02944"/>
<dbReference type="RefSeq" id="WP_218055160.1">
    <property type="nucleotide sequence ID" value="NZ_CVRB01000003.1"/>
</dbReference>
<dbReference type="SUPFAM" id="SSF54060">
    <property type="entry name" value="His-Me finger endonucleases"/>
    <property type="match status" value="1"/>
</dbReference>